<evidence type="ECO:0000256" key="4">
    <source>
        <dbReference type="SAM" id="Phobius"/>
    </source>
</evidence>
<dbReference type="OrthoDB" id="2254818at2759"/>
<evidence type="ECO:0000256" key="2">
    <source>
        <dbReference type="ARBA" id="ARBA00022737"/>
    </source>
</evidence>
<keyword evidence="2" id="KW-0677">Repeat</keyword>
<dbReference type="PANTHER" id="PTHR46228">
    <property type="entry name" value="KELCH DOMAIN-CONTAINING PROTEIN"/>
    <property type="match status" value="1"/>
</dbReference>
<dbReference type="Pfam" id="PF24981">
    <property type="entry name" value="Beta-prop_ATRN-LZTR1"/>
    <property type="match status" value="1"/>
</dbReference>
<dbReference type="CDD" id="cd12087">
    <property type="entry name" value="TM_EGFR-like"/>
    <property type="match status" value="1"/>
</dbReference>
<gene>
    <name evidence="7" type="primary">KLHDC2</name>
    <name evidence="7" type="ORF">A0J61_05415</name>
</gene>
<dbReference type="InterPro" id="IPR015915">
    <property type="entry name" value="Kelch-typ_b-propeller"/>
</dbReference>
<keyword evidence="4" id="KW-0812">Transmembrane</keyword>
<dbReference type="Gene3D" id="2.120.10.80">
    <property type="entry name" value="Kelch-type beta propeller"/>
    <property type="match status" value="2"/>
</dbReference>
<organism evidence="7 8">
    <name type="scientific">Choanephora cucurbitarum</name>
    <dbReference type="NCBI Taxonomy" id="101091"/>
    <lineage>
        <taxon>Eukaryota</taxon>
        <taxon>Fungi</taxon>
        <taxon>Fungi incertae sedis</taxon>
        <taxon>Mucoromycota</taxon>
        <taxon>Mucoromycotina</taxon>
        <taxon>Mucoromycetes</taxon>
        <taxon>Mucorales</taxon>
        <taxon>Mucorineae</taxon>
        <taxon>Choanephoraceae</taxon>
        <taxon>Choanephoroideae</taxon>
        <taxon>Choanephora</taxon>
    </lineage>
</organism>
<keyword evidence="8" id="KW-1185">Reference proteome</keyword>
<evidence type="ECO:0000259" key="6">
    <source>
        <dbReference type="Pfam" id="PF24981"/>
    </source>
</evidence>
<feature type="region of interest" description="Disordered" evidence="3">
    <location>
        <begin position="458"/>
        <end position="491"/>
    </location>
</feature>
<feature type="domain" description="Attractin/MKLN-like beta-propeller" evidence="6">
    <location>
        <begin position="185"/>
        <end position="351"/>
    </location>
</feature>
<reference evidence="7 8" key="1">
    <citation type="submission" date="2016-03" db="EMBL/GenBank/DDBJ databases">
        <title>Choanephora cucurbitarum.</title>
        <authorList>
            <person name="Min B."/>
            <person name="Park H."/>
            <person name="Park J.-H."/>
            <person name="Shin H.-D."/>
            <person name="Choi I.-G."/>
        </authorList>
    </citation>
    <scope>NUCLEOTIDE SEQUENCE [LARGE SCALE GENOMIC DNA]</scope>
    <source>
        <strain evidence="7 8">KUS-F28377</strain>
    </source>
</reference>
<evidence type="ECO:0000256" key="1">
    <source>
        <dbReference type="ARBA" id="ARBA00022441"/>
    </source>
</evidence>
<dbReference type="Proteomes" id="UP000093000">
    <property type="component" value="Unassembled WGS sequence"/>
</dbReference>
<evidence type="ECO:0000256" key="3">
    <source>
        <dbReference type="SAM" id="MobiDB-lite"/>
    </source>
</evidence>
<feature type="transmembrane region" description="Helical" evidence="4">
    <location>
        <begin position="391"/>
        <end position="414"/>
    </location>
</feature>
<accession>A0A1C7NBQ5</accession>
<dbReference type="STRING" id="101091.A0A1C7NBQ5"/>
<name>A0A1C7NBQ5_9FUNG</name>
<feature type="compositionally biased region" description="Polar residues" evidence="3">
    <location>
        <begin position="458"/>
        <end position="467"/>
    </location>
</feature>
<proteinExistence type="predicted"/>
<protein>
    <submittedName>
        <fullName evidence="7">Kelch domain-containing protein 2</fullName>
    </submittedName>
</protein>
<keyword evidence="1" id="KW-0880">Kelch repeat</keyword>
<dbReference type="SUPFAM" id="SSF117281">
    <property type="entry name" value="Kelch motif"/>
    <property type="match status" value="1"/>
</dbReference>
<keyword evidence="4" id="KW-0472">Membrane</keyword>
<dbReference type="InterPro" id="IPR056737">
    <property type="entry name" value="Beta-prop_ATRN-MKLN-like"/>
</dbReference>
<evidence type="ECO:0000256" key="5">
    <source>
        <dbReference type="SAM" id="SignalP"/>
    </source>
</evidence>
<keyword evidence="5" id="KW-0732">Signal</keyword>
<keyword evidence="4" id="KW-1133">Transmembrane helix</keyword>
<sequence>MKTLFCLLYLTAFFTTRTHVEAIQPRNAANCAYLTKKIYCYGGYVQGSSDDDSIIVLDINKNGGDTIDNLTSQWNGTSSTTDNIKFGKRAFPQAVALPDGKSFMIQGGYNYQNTTFENQTIIYNAESSGWSKQPNYIDSQNNIRQIFYGTGVYAKSINSIVFYGGYKQRLDNTTIGTDPDEYMDKAGGFNNLTLFDLYTNTWKVPVQTNAPTTFHISQAAAYVPSNNKIYYFGGKYYKTDTRTITDSSMTYVMVYDTLAKNWSYINSKSDGVLLPRTMHSATLLPDGHNILIYGGTFDGSSPIEDYCYTFDINTNLWTLHNLNVQNGVSGQRYRHSAVMIDDSAVGIFFGIDNTRRSTSNFLVLDVRNVSQLSFMDRYPISSDSSQLSKTAIIGISVGVSCGVLSILAGIVFYVRRRKQRSSHQAVQSTSHANAHPETEMLEVDWDKIDGQFIQANRQSQTISQAPNEYNLPEGSARHSLAPKVVKPDLGN</sequence>
<dbReference type="AlphaFoldDB" id="A0A1C7NBQ5"/>
<dbReference type="PANTHER" id="PTHR46228:SF2">
    <property type="entry name" value="KELCH REPEAT PROTEIN (AFU_ORTHOLOGUE AFUA_4G14350)"/>
    <property type="match status" value="1"/>
</dbReference>
<feature type="chain" id="PRO_5008889599" evidence="5">
    <location>
        <begin position="23"/>
        <end position="491"/>
    </location>
</feature>
<dbReference type="EMBL" id="LUGH01000291">
    <property type="protein sequence ID" value="OBZ86532.1"/>
    <property type="molecule type" value="Genomic_DNA"/>
</dbReference>
<dbReference type="InParanoid" id="A0A1C7NBQ5"/>
<evidence type="ECO:0000313" key="7">
    <source>
        <dbReference type="EMBL" id="OBZ86532.1"/>
    </source>
</evidence>
<feature type="signal peptide" evidence="5">
    <location>
        <begin position="1"/>
        <end position="22"/>
    </location>
</feature>
<evidence type="ECO:0000313" key="8">
    <source>
        <dbReference type="Proteomes" id="UP000093000"/>
    </source>
</evidence>
<comment type="caution">
    <text evidence="7">The sequence shown here is derived from an EMBL/GenBank/DDBJ whole genome shotgun (WGS) entry which is preliminary data.</text>
</comment>